<evidence type="ECO:0000313" key="6">
    <source>
        <dbReference type="Proteomes" id="UP000236333"/>
    </source>
</evidence>
<dbReference type="Proteomes" id="UP000236333">
    <property type="component" value="Unassembled WGS sequence"/>
</dbReference>
<dbReference type="Gene3D" id="2.40.10.10">
    <property type="entry name" value="Trypsin-like serine proteases"/>
    <property type="match status" value="2"/>
</dbReference>
<dbReference type="InterPro" id="IPR051201">
    <property type="entry name" value="Chloro_Bact_Ser_Proteases"/>
</dbReference>
<evidence type="ECO:0000313" key="5">
    <source>
        <dbReference type="EMBL" id="PNH04337.1"/>
    </source>
</evidence>
<proteinExistence type="inferred from homology"/>
<dbReference type="GO" id="GO:0008233">
    <property type="term" value="F:peptidase activity"/>
    <property type="evidence" value="ECO:0007669"/>
    <property type="project" value="UniProtKB-KW"/>
</dbReference>
<protein>
    <submittedName>
        <fullName evidence="5">Protease Do-like 5, chloroplastic</fullName>
    </submittedName>
</protein>
<comment type="similarity">
    <text evidence="1">Belongs to the peptidase S1C family.</text>
</comment>
<dbReference type="AlphaFoldDB" id="A0A2J7ZVN3"/>
<reference evidence="5 6" key="1">
    <citation type="journal article" date="2017" name="Mol. Biol. Evol.">
        <title>The 4-celled Tetrabaena socialis nuclear genome reveals the essential components for genetic control of cell number at the origin of multicellularity in the volvocine lineage.</title>
        <authorList>
            <person name="Featherston J."/>
            <person name="Arakaki Y."/>
            <person name="Hanschen E.R."/>
            <person name="Ferris P.J."/>
            <person name="Michod R.E."/>
            <person name="Olson B.J.S.C."/>
            <person name="Nozaki H."/>
            <person name="Durand P.M."/>
        </authorList>
    </citation>
    <scope>NUCLEOTIDE SEQUENCE [LARGE SCALE GENOMIC DNA]</scope>
    <source>
        <strain evidence="5 6">NIES-571</strain>
    </source>
</reference>
<dbReference type="PANTHER" id="PTHR43343:SF6">
    <property type="entry name" value="PROTEASE DO-LIKE 5, CHLOROPLASTIC ISOFORM X1"/>
    <property type="match status" value="1"/>
</dbReference>
<evidence type="ECO:0000256" key="4">
    <source>
        <dbReference type="SAM" id="MobiDB-lite"/>
    </source>
</evidence>
<name>A0A2J7ZVN3_9CHLO</name>
<dbReference type="OrthoDB" id="4217619at2759"/>
<feature type="region of interest" description="Disordered" evidence="4">
    <location>
        <begin position="1"/>
        <end position="91"/>
    </location>
</feature>
<organism evidence="5 6">
    <name type="scientific">Tetrabaena socialis</name>
    <dbReference type="NCBI Taxonomy" id="47790"/>
    <lineage>
        <taxon>Eukaryota</taxon>
        <taxon>Viridiplantae</taxon>
        <taxon>Chlorophyta</taxon>
        <taxon>core chlorophytes</taxon>
        <taxon>Chlorophyceae</taxon>
        <taxon>CS clade</taxon>
        <taxon>Chlamydomonadales</taxon>
        <taxon>Tetrabaenaceae</taxon>
        <taxon>Tetrabaena</taxon>
    </lineage>
</organism>
<dbReference type="PANTHER" id="PTHR43343">
    <property type="entry name" value="PEPTIDASE S12"/>
    <property type="match status" value="1"/>
</dbReference>
<keyword evidence="3" id="KW-0378">Hydrolase</keyword>
<dbReference type="SUPFAM" id="SSF50494">
    <property type="entry name" value="Trypsin-like serine proteases"/>
    <property type="match status" value="1"/>
</dbReference>
<comment type="caution">
    <text evidence="5">The sequence shown here is derived from an EMBL/GenBank/DDBJ whole genome shotgun (WGS) entry which is preliminary data.</text>
</comment>
<evidence type="ECO:0000256" key="3">
    <source>
        <dbReference type="ARBA" id="ARBA00022801"/>
    </source>
</evidence>
<keyword evidence="6" id="KW-1185">Reference proteome</keyword>
<dbReference type="InterPro" id="IPR043504">
    <property type="entry name" value="Peptidase_S1_PA_chymotrypsin"/>
</dbReference>
<evidence type="ECO:0000256" key="2">
    <source>
        <dbReference type="ARBA" id="ARBA00022670"/>
    </source>
</evidence>
<dbReference type="EMBL" id="PGGS01000398">
    <property type="protein sequence ID" value="PNH04337.1"/>
    <property type="molecule type" value="Genomic_DNA"/>
</dbReference>
<evidence type="ECO:0000256" key="1">
    <source>
        <dbReference type="ARBA" id="ARBA00010541"/>
    </source>
</evidence>
<sequence>MQRQVMRAAAQPHASGLPAARVGRRHQLAPPTSSHEGARDATPSQQRALWPHQQRQRLPRRPDPQPHPQHAQLPRGAPDAPPPQLSCTEAGRSPIAGGIGFSVGRRSVLLRGAAAAAAACAAPLAAPSLPPGRAAVFVDEETAMAVFRSASPSVASISVVRPVAGVEVAEVVGSGLVWDGAGPHVLTNFHIIPPLKGSATVGGWVVGWLGWLVGWAGRTRLSLCPFNCYPLSASTSPLTAVPPLPYASERYVRLSPQTDALINAANSGGPLLDSYGRLVGLNTAVGGNRVGQVRVGAGQVRGSGVNFALPADLLLELVPRLILYGNAYGKV</sequence>
<accession>A0A2J7ZVN3</accession>
<keyword evidence="2 5" id="KW-0645">Protease</keyword>
<gene>
    <name evidence="5" type="ORF">TSOC_009531</name>
</gene>
<dbReference type="InterPro" id="IPR009003">
    <property type="entry name" value="Peptidase_S1_PA"/>
</dbReference>
<dbReference type="GO" id="GO:0006508">
    <property type="term" value="P:proteolysis"/>
    <property type="evidence" value="ECO:0007669"/>
    <property type="project" value="UniProtKB-KW"/>
</dbReference>